<evidence type="ECO:0000256" key="1">
    <source>
        <dbReference type="SAM" id="MobiDB-lite"/>
    </source>
</evidence>
<organism evidence="3 4">
    <name type="scientific">Chara braunii</name>
    <name type="common">Braun's stonewort</name>
    <dbReference type="NCBI Taxonomy" id="69332"/>
    <lineage>
        <taxon>Eukaryota</taxon>
        <taxon>Viridiplantae</taxon>
        <taxon>Streptophyta</taxon>
        <taxon>Charophyceae</taxon>
        <taxon>Charales</taxon>
        <taxon>Characeae</taxon>
        <taxon>Chara</taxon>
    </lineage>
</organism>
<feature type="compositionally biased region" description="Basic and acidic residues" evidence="1">
    <location>
        <begin position="269"/>
        <end position="291"/>
    </location>
</feature>
<dbReference type="SUPFAM" id="SSF53098">
    <property type="entry name" value="Ribonuclease H-like"/>
    <property type="match status" value="1"/>
</dbReference>
<dbReference type="InterPro" id="IPR001584">
    <property type="entry name" value="Integrase_cat-core"/>
</dbReference>
<feature type="compositionally biased region" description="Basic and acidic residues" evidence="1">
    <location>
        <begin position="391"/>
        <end position="403"/>
    </location>
</feature>
<protein>
    <recommendedName>
        <fullName evidence="2">Integrase catalytic domain-containing protein</fullName>
    </recommendedName>
</protein>
<accession>A0A388K9U9</accession>
<gene>
    <name evidence="3" type="ORF">CBR_g68697</name>
</gene>
<dbReference type="PROSITE" id="PS50994">
    <property type="entry name" value="INTEGRASE"/>
    <property type="match status" value="1"/>
</dbReference>
<dbReference type="GO" id="GO:0003676">
    <property type="term" value="F:nucleic acid binding"/>
    <property type="evidence" value="ECO:0007669"/>
    <property type="project" value="InterPro"/>
</dbReference>
<evidence type="ECO:0000259" key="2">
    <source>
        <dbReference type="PROSITE" id="PS50994"/>
    </source>
</evidence>
<dbReference type="InterPro" id="IPR036397">
    <property type="entry name" value="RNaseH_sf"/>
</dbReference>
<dbReference type="EMBL" id="BFEA01000078">
    <property type="protein sequence ID" value="GBG66713.1"/>
    <property type="molecule type" value="Genomic_DNA"/>
</dbReference>
<dbReference type="Gramene" id="GBG66713">
    <property type="protein sequence ID" value="GBG66713"/>
    <property type="gene ID" value="CBR_g68697"/>
</dbReference>
<evidence type="ECO:0000313" key="4">
    <source>
        <dbReference type="Proteomes" id="UP000265515"/>
    </source>
</evidence>
<evidence type="ECO:0000313" key="3">
    <source>
        <dbReference type="EMBL" id="GBG66713.1"/>
    </source>
</evidence>
<dbReference type="Proteomes" id="UP000265515">
    <property type="component" value="Unassembled WGS sequence"/>
</dbReference>
<proteinExistence type="predicted"/>
<name>A0A388K9U9_CHABU</name>
<dbReference type="GO" id="GO:0015074">
    <property type="term" value="P:DNA integration"/>
    <property type="evidence" value="ECO:0007669"/>
    <property type="project" value="InterPro"/>
</dbReference>
<dbReference type="Gene3D" id="3.30.420.10">
    <property type="entry name" value="Ribonuclease H-like superfamily/Ribonuclease H"/>
    <property type="match status" value="1"/>
</dbReference>
<comment type="caution">
    <text evidence="3">The sequence shown here is derived from an EMBL/GenBank/DDBJ whole genome shotgun (WGS) entry which is preliminary data.</text>
</comment>
<dbReference type="AlphaFoldDB" id="A0A388K9U9"/>
<feature type="region of interest" description="Disordered" evidence="1">
    <location>
        <begin position="83"/>
        <end position="122"/>
    </location>
</feature>
<feature type="compositionally biased region" description="Basic and acidic residues" evidence="1">
    <location>
        <begin position="105"/>
        <end position="118"/>
    </location>
</feature>
<feature type="region of interest" description="Disordered" evidence="1">
    <location>
        <begin position="375"/>
        <end position="403"/>
    </location>
</feature>
<feature type="domain" description="Integrase catalytic" evidence="2">
    <location>
        <begin position="1"/>
        <end position="91"/>
    </location>
</feature>
<keyword evidence="4" id="KW-1185">Reference proteome</keyword>
<sequence length="403" mass="46387">MDRGSEFTCNEVRTLLAGYGVVANYTTAAHPQANAPVERGHNTITNLLDKLTEGRPNQWPKFLRAAFFVENVTVKRTTKSDFSKAVMQRGGRDARPWQGPQRAAGRGEQHEPPRREPTPEFDNDNIEFFLDVYRDHAAQRGWSVAERIHHLRGIGQFEETVAQICEEALTWTHVEAGMQRLRASPRGRDGMPIRVEEGNVEEFIPAYEHYMLIQGIAREEWVQALLIWQRGAERPVAKQIRERARDWEDCQAQLRRVFGRPESERYEPRVERQWRSKRPREPAPREVGLARERRRAPAQREDVTAGPVSAEESFPACGLRAVEFWWITSEELRLPSPLPSGQELDILGETPFRSLATHLDVFRWEASRLGEGSVKPTCYVPLEEPLDPETEMDRQGREEPQDP</sequence>
<feature type="region of interest" description="Disordered" evidence="1">
    <location>
        <begin position="269"/>
        <end position="309"/>
    </location>
</feature>
<reference evidence="3 4" key="1">
    <citation type="journal article" date="2018" name="Cell">
        <title>The Chara Genome: Secondary Complexity and Implications for Plant Terrestrialization.</title>
        <authorList>
            <person name="Nishiyama T."/>
            <person name="Sakayama H."/>
            <person name="Vries J.D."/>
            <person name="Buschmann H."/>
            <person name="Saint-Marcoux D."/>
            <person name="Ullrich K.K."/>
            <person name="Haas F.B."/>
            <person name="Vanderstraeten L."/>
            <person name="Becker D."/>
            <person name="Lang D."/>
            <person name="Vosolsobe S."/>
            <person name="Rombauts S."/>
            <person name="Wilhelmsson P.K.I."/>
            <person name="Janitza P."/>
            <person name="Kern R."/>
            <person name="Heyl A."/>
            <person name="Rumpler F."/>
            <person name="Villalobos L.I.A.C."/>
            <person name="Clay J.M."/>
            <person name="Skokan R."/>
            <person name="Toyoda A."/>
            <person name="Suzuki Y."/>
            <person name="Kagoshima H."/>
            <person name="Schijlen E."/>
            <person name="Tajeshwar N."/>
            <person name="Catarino B."/>
            <person name="Hetherington A.J."/>
            <person name="Saltykova A."/>
            <person name="Bonnot C."/>
            <person name="Breuninger H."/>
            <person name="Symeonidi A."/>
            <person name="Radhakrishnan G.V."/>
            <person name="Van Nieuwerburgh F."/>
            <person name="Deforce D."/>
            <person name="Chang C."/>
            <person name="Karol K.G."/>
            <person name="Hedrich R."/>
            <person name="Ulvskov P."/>
            <person name="Glockner G."/>
            <person name="Delwiche C.F."/>
            <person name="Petrasek J."/>
            <person name="Van de Peer Y."/>
            <person name="Friml J."/>
            <person name="Beilby M."/>
            <person name="Dolan L."/>
            <person name="Kohara Y."/>
            <person name="Sugano S."/>
            <person name="Fujiyama A."/>
            <person name="Delaux P.-M."/>
            <person name="Quint M."/>
            <person name="TheiBen G."/>
            <person name="Hagemann M."/>
            <person name="Harholt J."/>
            <person name="Dunand C."/>
            <person name="Zachgo S."/>
            <person name="Langdale J."/>
            <person name="Maumus F."/>
            <person name="Straeten D.V.D."/>
            <person name="Gould S.B."/>
            <person name="Rensing S.A."/>
        </authorList>
    </citation>
    <scope>NUCLEOTIDE SEQUENCE [LARGE SCALE GENOMIC DNA]</scope>
    <source>
        <strain evidence="3 4">S276</strain>
    </source>
</reference>
<dbReference type="InterPro" id="IPR012337">
    <property type="entry name" value="RNaseH-like_sf"/>
</dbReference>